<feature type="transmembrane region" description="Helical" evidence="7">
    <location>
        <begin position="250"/>
        <end position="271"/>
    </location>
</feature>
<feature type="transmembrane region" description="Helical" evidence="7">
    <location>
        <begin position="334"/>
        <end position="357"/>
    </location>
</feature>
<keyword evidence="6 7" id="KW-0472">Membrane</keyword>
<dbReference type="InterPro" id="IPR036259">
    <property type="entry name" value="MFS_trans_sf"/>
</dbReference>
<accession>A0A2H3J8X7</accession>
<keyword evidence="3" id="KW-0813">Transport</keyword>
<feature type="transmembrane region" description="Helical" evidence="7">
    <location>
        <begin position="396"/>
        <end position="415"/>
    </location>
</feature>
<evidence type="ECO:0000256" key="2">
    <source>
        <dbReference type="ARBA" id="ARBA00008335"/>
    </source>
</evidence>
<dbReference type="GO" id="GO:0022857">
    <property type="term" value="F:transmembrane transporter activity"/>
    <property type="evidence" value="ECO:0007669"/>
    <property type="project" value="InterPro"/>
</dbReference>
<keyword evidence="4 7" id="KW-0812">Transmembrane</keyword>
<dbReference type="Pfam" id="PF07690">
    <property type="entry name" value="MFS_1"/>
    <property type="match status" value="1"/>
</dbReference>
<evidence type="ECO:0000256" key="4">
    <source>
        <dbReference type="ARBA" id="ARBA00022692"/>
    </source>
</evidence>
<feature type="transmembrane region" description="Helical" evidence="7">
    <location>
        <begin position="157"/>
        <end position="182"/>
    </location>
</feature>
<reference evidence="9 10" key="1">
    <citation type="journal article" date="2012" name="Science">
        <title>The Paleozoic origin of enzymatic lignin decomposition reconstructed from 31 fungal genomes.</title>
        <authorList>
            <person name="Floudas D."/>
            <person name="Binder M."/>
            <person name="Riley R."/>
            <person name="Barry K."/>
            <person name="Blanchette R.A."/>
            <person name="Henrissat B."/>
            <person name="Martinez A.T."/>
            <person name="Otillar R."/>
            <person name="Spatafora J.W."/>
            <person name="Yadav J.S."/>
            <person name="Aerts A."/>
            <person name="Benoit I."/>
            <person name="Boyd A."/>
            <person name="Carlson A."/>
            <person name="Copeland A."/>
            <person name="Coutinho P.M."/>
            <person name="de Vries R.P."/>
            <person name="Ferreira P."/>
            <person name="Findley K."/>
            <person name="Foster B."/>
            <person name="Gaskell J."/>
            <person name="Glotzer D."/>
            <person name="Gorecki P."/>
            <person name="Heitman J."/>
            <person name="Hesse C."/>
            <person name="Hori C."/>
            <person name="Igarashi K."/>
            <person name="Jurgens J.A."/>
            <person name="Kallen N."/>
            <person name="Kersten P."/>
            <person name="Kohler A."/>
            <person name="Kuees U."/>
            <person name="Kumar T.K.A."/>
            <person name="Kuo A."/>
            <person name="LaButti K."/>
            <person name="Larrondo L.F."/>
            <person name="Lindquist E."/>
            <person name="Ling A."/>
            <person name="Lombard V."/>
            <person name="Lucas S."/>
            <person name="Lundell T."/>
            <person name="Martin R."/>
            <person name="McLaughlin D.J."/>
            <person name="Morgenstern I."/>
            <person name="Morin E."/>
            <person name="Murat C."/>
            <person name="Nagy L.G."/>
            <person name="Nolan M."/>
            <person name="Ohm R.A."/>
            <person name="Patyshakuliyeva A."/>
            <person name="Rokas A."/>
            <person name="Ruiz-Duenas F.J."/>
            <person name="Sabat G."/>
            <person name="Salamov A."/>
            <person name="Samejima M."/>
            <person name="Schmutz J."/>
            <person name="Slot J.C."/>
            <person name="St John F."/>
            <person name="Stenlid J."/>
            <person name="Sun H."/>
            <person name="Sun S."/>
            <person name="Syed K."/>
            <person name="Tsang A."/>
            <person name="Wiebenga A."/>
            <person name="Young D."/>
            <person name="Pisabarro A."/>
            <person name="Eastwood D.C."/>
            <person name="Martin F."/>
            <person name="Cullen D."/>
            <person name="Grigoriev I.V."/>
            <person name="Hibbett D.S."/>
        </authorList>
    </citation>
    <scope>NUCLEOTIDE SEQUENCE [LARGE SCALE GENOMIC DNA]</scope>
    <source>
        <strain evidence="9 10">MD-104</strain>
    </source>
</reference>
<feature type="transmembrane region" description="Helical" evidence="7">
    <location>
        <begin position="421"/>
        <end position="439"/>
    </location>
</feature>
<evidence type="ECO:0000256" key="7">
    <source>
        <dbReference type="SAM" id="Phobius"/>
    </source>
</evidence>
<feature type="transmembrane region" description="Helical" evidence="7">
    <location>
        <begin position="451"/>
        <end position="473"/>
    </location>
</feature>
<feature type="transmembrane region" description="Helical" evidence="7">
    <location>
        <begin position="277"/>
        <end position="297"/>
    </location>
</feature>
<dbReference type="InterPro" id="IPR011701">
    <property type="entry name" value="MFS"/>
</dbReference>
<dbReference type="Proteomes" id="UP000218811">
    <property type="component" value="Unassembled WGS sequence"/>
</dbReference>
<dbReference type="InterPro" id="IPR051788">
    <property type="entry name" value="MFS_Transporter"/>
</dbReference>
<dbReference type="InterPro" id="IPR020846">
    <property type="entry name" value="MFS_dom"/>
</dbReference>
<evidence type="ECO:0000256" key="3">
    <source>
        <dbReference type="ARBA" id="ARBA00022448"/>
    </source>
</evidence>
<dbReference type="PROSITE" id="PS50850">
    <property type="entry name" value="MFS"/>
    <property type="match status" value="1"/>
</dbReference>
<dbReference type="SUPFAM" id="SSF103473">
    <property type="entry name" value="MFS general substrate transporter"/>
    <property type="match status" value="1"/>
</dbReference>
<keyword evidence="10" id="KW-1185">Reference proteome</keyword>
<dbReference type="PANTHER" id="PTHR23514">
    <property type="entry name" value="BYPASS OF STOP CODON PROTEIN 6"/>
    <property type="match status" value="1"/>
</dbReference>
<evidence type="ECO:0000313" key="9">
    <source>
        <dbReference type="EMBL" id="PCH35199.1"/>
    </source>
</evidence>
<protein>
    <submittedName>
        <fullName evidence="9">MFS general substrate transporter</fullName>
    </submittedName>
</protein>
<dbReference type="Gene3D" id="1.20.1250.20">
    <property type="entry name" value="MFS general substrate transporter like domains"/>
    <property type="match status" value="2"/>
</dbReference>
<feature type="transmembrane region" description="Helical" evidence="7">
    <location>
        <begin position="213"/>
        <end position="229"/>
    </location>
</feature>
<dbReference type="AlphaFoldDB" id="A0A2H3J8X7"/>
<evidence type="ECO:0000259" key="8">
    <source>
        <dbReference type="PROSITE" id="PS50850"/>
    </source>
</evidence>
<comment type="similarity">
    <text evidence="2">Belongs to the major facilitator superfamily.</text>
</comment>
<gene>
    <name evidence="9" type="ORF">WOLCODRAFT_139794</name>
</gene>
<keyword evidence="5 7" id="KW-1133">Transmembrane helix</keyword>
<organism evidence="9 10">
    <name type="scientific">Wolfiporia cocos (strain MD-104)</name>
    <name type="common">Brown rot fungus</name>
    <dbReference type="NCBI Taxonomy" id="742152"/>
    <lineage>
        <taxon>Eukaryota</taxon>
        <taxon>Fungi</taxon>
        <taxon>Dikarya</taxon>
        <taxon>Basidiomycota</taxon>
        <taxon>Agaricomycotina</taxon>
        <taxon>Agaricomycetes</taxon>
        <taxon>Polyporales</taxon>
        <taxon>Phaeolaceae</taxon>
        <taxon>Wolfiporia</taxon>
    </lineage>
</organism>
<dbReference type="GO" id="GO:0012505">
    <property type="term" value="C:endomembrane system"/>
    <property type="evidence" value="ECO:0007669"/>
    <property type="project" value="UniProtKB-SubCell"/>
</dbReference>
<dbReference type="FunFam" id="1.20.1250.20:FF:000286">
    <property type="entry name" value="MFS efflux transporter"/>
    <property type="match status" value="1"/>
</dbReference>
<feature type="domain" description="Major facilitator superfamily (MFS) profile" evidence="8">
    <location>
        <begin position="126"/>
        <end position="508"/>
    </location>
</feature>
<evidence type="ECO:0000256" key="5">
    <source>
        <dbReference type="ARBA" id="ARBA00022989"/>
    </source>
</evidence>
<proteinExistence type="inferred from homology"/>
<evidence type="ECO:0000256" key="1">
    <source>
        <dbReference type="ARBA" id="ARBA00004127"/>
    </source>
</evidence>
<sequence>MLGSALEDEASASTSSLDLPSMIAISDRIRRRSELPRVRTMSSSHPTGGEAIELPVLSSIVEDNGVGPSTVHVSGISTAAASIVTLGKTDDVEAPTPSRLSYAEGSSAPALTPAQRTAFVRNSRIQFFALCYSFFLEGWNDGSTGPLIPRIQRNYKIGFAIVSILFVTNCVGFLSGAVMNVWLDHKFGFGKVVVFGALIQLVGYAMMAPGGPFPVMCVAFIFTGYGISLQNAQANGFVGNQQNSRVKFGFLHASYGLGALVAPLVATYFSTAVHWSFHYMISAGIAVSNTILLLVVFRLRDLDAVMADAGQAAREAGESENLYHQIMRLKEVHFLAVFSLIYVGVEVSIGGWIVTFIEERRGGGASAGYISSGFFGGLMLGRLTLMWLNRKIGERWVIVVYAFIVIILEITVWVVPSLVQNAVAVAFIGLLLGPIYPILMNHSTSILPKWILTGCLGYISGVGQAGSAVLPFVTGILSSKFGISALQPFIVSMISTMILIWTIVPKHRHIE</sequence>
<dbReference type="OrthoDB" id="413079at2759"/>
<evidence type="ECO:0000256" key="6">
    <source>
        <dbReference type="ARBA" id="ARBA00023136"/>
    </source>
</evidence>
<dbReference type="EMBL" id="KB467843">
    <property type="protein sequence ID" value="PCH35199.1"/>
    <property type="molecule type" value="Genomic_DNA"/>
</dbReference>
<dbReference type="STRING" id="742152.A0A2H3J8X7"/>
<name>A0A2H3J8X7_WOLCO</name>
<feature type="transmembrane region" description="Helical" evidence="7">
    <location>
        <begin position="485"/>
        <end position="504"/>
    </location>
</feature>
<evidence type="ECO:0000313" key="10">
    <source>
        <dbReference type="Proteomes" id="UP000218811"/>
    </source>
</evidence>
<dbReference type="GO" id="GO:0016020">
    <property type="term" value="C:membrane"/>
    <property type="evidence" value="ECO:0007669"/>
    <property type="project" value="TreeGrafter"/>
</dbReference>
<dbReference type="PANTHER" id="PTHR23514:SF3">
    <property type="entry name" value="BYPASS OF STOP CODON PROTEIN 6"/>
    <property type="match status" value="1"/>
</dbReference>
<dbReference type="OMA" id="YHINFAI"/>
<comment type="subcellular location">
    <subcellularLocation>
        <location evidence="1">Endomembrane system</location>
        <topology evidence="1">Multi-pass membrane protein</topology>
    </subcellularLocation>
</comment>
<feature type="transmembrane region" description="Helical" evidence="7">
    <location>
        <begin position="369"/>
        <end position="389"/>
    </location>
</feature>